<gene>
    <name evidence="8" type="primary">trmB_1</name>
    <name evidence="7" type="synonym">trmB</name>
    <name evidence="8" type="ORF">OJF2_22420</name>
</gene>
<keyword evidence="9" id="KW-1185">Reference proteome</keyword>
<protein>
    <recommendedName>
        <fullName evidence="7">tRNA (guanine-N(7)-)-methyltransferase</fullName>
        <ecNumber evidence="7">2.1.1.33</ecNumber>
    </recommendedName>
    <alternativeName>
        <fullName evidence="7">tRNA (guanine(46)-N(7))-methyltransferase</fullName>
    </alternativeName>
    <alternativeName>
        <fullName evidence="7">tRNA(m7G46)-methyltransferase</fullName>
    </alternativeName>
</protein>
<dbReference type="InterPro" id="IPR003358">
    <property type="entry name" value="tRNA_(Gua-N-7)_MeTrfase_Trmb"/>
</dbReference>
<dbReference type="Proteomes" id="UP000324233">
    <property type="component" value="Chromosome"/>
</dbReference>
<dbReference type="AlphaFoldDB" id="A0A5B9VZ96"/>
<sequence>MTRARPSLDVSSCLLEPERFSPDACLNWNDLFGDGREVEMEIGSGKGLFLVNAAAANPDRGFFGIEISKKYARLAAERAVKAGVANVRLWPGDARPVVGRLVPDASVAAVHVYFPDPWWKKRHKKRRVFTGSLVESIVRILKPGGRLEVVTDVEEYFEVMRELLASEERLLEQPSPAAKEPEHDLDYLTNFERKFRIEGRPIHRASYRKAESPGPALR</sequence>
<dbReference type="GO" id="GO:0008176">
    <property type="term" value="F:tRNA (guanine(46)-N7)-methyltransferase activity"/>
    <property type="evidence" value="ECO:0007669"/>
    <property type="project" value="UniProtKB-UniRule"/>
</dbReference>
<comment type="function">
    <text evidence="2 7">Catalyzes the formation of N(7)-methylguanine at position 46 (m7G46) in tRNA.</text>
</comment>
<organism evidence="8 9">
    <name type="scientific">Aquisphaera giovannonii</name>
    <dbReference type="NCBI Taxonomy" id="406548"/>
    <lineage>
        <taxon>Bacteria</taxon>
        <taxon>Pseudomonadati</taxon>
        <taxon>Planctomycetota</taxon>
        <taxon>Planctomycetia</taxon>
        <taxon>Isosphaerales</taxon>
        <taxon>Isosphaeraceae</taxon>
        <taxon>Aquisphaera</taxon>
    </lineage>
</organism>
<evidence type="ECO:0000256" key="7">
    <source>
        <dbReference type="HAMAP-Rule" id="MF_01057"/>
    </source>
</evidence>
<dbReference type="KEGG" id="agv:OJF2_22420"/>
<proteinExistence type="inferred from homology"/>
<comment type="pathway">
    <text evidence="7">tRNA modification; N(7)-methylguanine-tRNA biosynthesis.</text>
</comment>
<evidence type="ECO:0000313" key="9">
    <source>
        <dbReference type="Proteomes" id="UP000324233"/>
    </source>
</evidence>
<evidence type="ECO:0000256" key="4">
    <source>
        <dbReference type="ARBA" id="ARBA00022679"/>
    </source>
</evidence>
<dbReference type="GO" id="GO:0043527">
    <property type="term" value="C:tRNA methyltransferase complex"/>
    <property type="evidence" value="ECO:0007669"/>
    <property type="project" value="TreeGrafter"/>
</dbReference>
<evidence type="ECO:0000256" key="3">
    <source>
        <dbReference type="ARBA" id="ARBA00022603"/>
    </source>
</evidence>
<keyword evidence="6 7" id="KW-0819">tRNA processing</keyword>
<dbReference type="InterPro" id="IPR055361">
    <property type="entry name" value="tRNA_methyltr_TrmB_bact"/>
</dbReference>
<keyword evidence="5 7" id="KW-0949">S-adenosyl-L-methionine</keyword>
<dbReference type="RefSeq" id="WP_148593745.1">
    <property type="nucleotide sequence ID" value="NZ_CP042997.1"/>
</dbReference>
<dbReference type="PANTHER" id="PTHR23417:SF14">
    <property type="entry name" value="PENTACOTRIPEPTIDE-REPEAT REGION OF PRORP DOMAIN-CONTAINING PROTEIN"/>
    <property type="match status" value="1"/>
</dbReference>
<evidence type="ECO:0000313" key="8">
    <source>
        <dbReference type="EMBL" id="QEH33736.1"/>
    </source>
</evidence>
<feature type="binding site" evidence="7">
    <location>
        <position position="66"/>
    </location>
    <ligand>
        <name>S-adenosyl-L-methionine</name>
        <dbReference type="ChEBI" id="CHEBI:59789"/>
    </ligand>
</feature>
<dbReference type="InterPro" id="IPR029063">
    <property type="entry name" value="SAM-dependent_MTases_sf"/>
</dbReference>
<feature type="binding site" evidence="7">
    <location>
        <position position="152"/>
    </location>
    <ligand>
        <name>substrate</name>
    </ligand>
</feature>
<evidence type="ECO:0000256" key="2">
    <source>
        <dbReference type="ARBA" id="ARBA00003015"/>
    </source>
</evidence>
<evidence type="ECO:0000256" key="5">
    <source>
        <dbReference type="ARBA" id="ARBA00022691"/>
    </source>
</evidence>
<comment type="caution">
    <text evidence="7">Lacks conserved residue(s) required for the propagation of feature annotation.</text>
</comment>
<evidence type="ECO:0000256" key="6">
    <source>
        <dbReference type="ARBA" id="ARBA00022694"/>
    </source>
</evidence>
<name>A0A5B9VZ96_9BACT</name>
<feature type="binding site" evidence="7">
    <location>
        <position position="116"/>
    </location>
    <ligand>
        <name>S-adenosyl-L-methionine</name>
        <dbReference type="ChEBI" id="CHEBI:59789"/>
    </ligand>
</feature>
<feature type="binding site" evidence="7">
    <location>
        <begin position="189"/>
        <end position="192"/>
    </location>
    <ligand>
        <name>substrate</name>
    </ligand>
</feature>
<dbReference type="Gene3D" id="3.40.50.150">
    <property type="entry name" value="Vaccinia Virus protein VP39"/>
    <property type="match status" value="1"/>
</dbReference>
<accession>A0A5B9VZ96</accession>
<dbReference type="PROSITE" id="PS51625">
    <property type="entry name" value="SAM_MT_TRMB"/>
    <property type="match status" value="1"/>
</dbReference>
<dbReference type="OrthoDB" id="9802090at2"/>
<feature type="binding site" evidence="7">
    <location>
        <position position="41"/>
    </location>
    <ligand>
        <name>S-adenosyl-L-methionine</name>
        <dbReference type="ChEBI" id="CHEBI:59789"/>
    </ligand>
</feature>
<dbReference type="SUPFAM" id="SSF53335">
    <property type="entry name" value="S-adenosyl-L-methionine-dependent methyltransferases"/>
    <property type="match status" value="1"/>
</dbReference>
<feature type="binding site" evidence="7">
    <location>
        <position position="120"/>
    </location>
    <ligand>
        <name>substrate</name>
    </ligand>
</feature>
<comment type="similarity">
    <text evidence="7">Belongs to the class I-like SAM-binding methyltransferase superfamily. TrmB family.</text>
</comment>
<evidence type="ECO:0000256" key="1">
    <source>
        <dbReference type="ARBA" id="ARBA00000142"/>
    </source>
</evidence>
<dbReference type="NCBIfam" id="TIGR00091">
    <property type="entry name" value="tRNA (guanosine(46)-N7)-methyltransferase TrmB"/>
    <property type="match status" value="1"/>
</dbReference>
<dbReference type="HAMAP" id="MF_01057">
    <property type="entry name" value="tRNA_methyltr_TrmB"/>
    <property type="match status" value="1"/>
</dbReference>
<reference evidence="8 9" key="1">
    <citation type="submission" date="2019-08" db="EMBL/GenBank/DDBJ databases">
        <title>Deep-cultivation of Planctomycetes and their phenomic and genomic characterization uncovers novel biology.</title>
        <authorList>
            <person name="Wiegand S."/>
            <person name="Jogler M."/>
            <person name="Boedeker C."/>
            <person name="Pinto D."/>
            <person name="Vollmers J."/>
            <person name="Rivas-Marin E."/>
            <person name="Kohn T."/>
            <person name="Peeters S.H."/>
            <person name="Heuer A."/>
            <person name="Rast P."/>
            <person name="Oberbeckmann S."/>
            <person name="Bunk B."/>
            <person name="Jeske O."/>
            <person name="Meyerdierks A."/>
            <person name="Storesund J.E."/>
            <person name="Kallscheuer N."/>
            <person name="Luecker S."/>
            <person name="Lage O.M."/>
            <person name="Pohl T."/>
            <person name="Merkel B.J."/>
            <person name="Hornburger P."/>
            <person name="Mueller R.-W."/>
            <person name="Bruemmer F."/>
            <person name="Labrenz M."/>
            <person name="Spormann A.M."/>
            <person name="Op den Camp H."/>
            <person name="Overmann J."/>
            <person name="Amann R."/>
            <person name="Jetten M.S.M."/>
            <person name="Mascher T."/>
            <person name="Medema M.H."/>
            <person name="Devos D.P."/>
            <person name="Kaster A.-K."/>
            <person name="Ovreas L."/>
            <person name="Rohde M."/>
            <person name="Galperin M.Y."/>
            <person name="Jogler C."/>
        </authorList>
    </citation>
    <scope>NUCLEOTIDE SEQUENCE [LARGE SCALE GENOMIC DNA]</scope>
    <source>
        <strain evidence="8 9">OJF2</strain>
    </source>
</reference>
<dbReference type="CDD" id="cd02440">
    <property type="entry name" value="AdoMet_MTases"/>
    <property type="match status" value="1"/>
</dbReference>
<comment type="catalytic activity">
    <reaction evidence="1 7">
        <text>guanosine(46) in tRNA + S-adenosyl-L-methionine = N(7)-methylguanosine(46) in tRNA + S-adenosyl-L-homocysteine</text>
        <dbReference type="Rhea" id="RHEA:42708"/>
        <dbReference type="Rhea" id="RHEA-COMP:10188"/>
        <dbReference type="Rhea" id="RHEA-COMP:10189"/>
        <dbReference type="ChEBI" id="CHEBI:57856"/>
        <dbReference type="ChEBI" id="CHEBI:59789"/>
        <dbReference type="ChEBI" id="CHEBI:74269"/>
        <dbReference type="ChEBI" id="CHEBI:74480"/>
        <dbReference type="EC" id="2.1.1.33"/>
    </reaction>
</comment>
<feature type="binding site" evidence="7">
    <location>
        <position position="93"/>
    </location>
    <ligand>
        <name>S-adenosyl-L-methionine</name>
        <dbReference type="ChEBI" id="CHEBI:59789"/>
    </ligand>
</feature>
<keyword evidence="4 7" id="KW-0808">Transferase</keyword>
<dbReference type="EMBL" id="CP042997">
    <property type="protein sequence ID" value="QEH33736.1"/>
    <property type="molecule type" value="Genomic_DNA"/>
</dbReference>
<dbReference type="PANTHER" id="PTHR23417">
    <property type="entry name" value="3-DEOXY-D-MANNO-OCTULOSONIC-ACID TRANSFERASE/TRNA GUANINE-N 7 - -METHYLTRANSFERASE"/>
    <property type="match status" value="1"/>
</dbReference>
<dbReference type="UniPathway" id="UPA00989"/>
<dbReference type="Pfam" id="PF02390">
    <property type="entry name" value="Methyltransf_4"/>
    <property type="match status" value="1"/>
</dbReference>
<keyword evidence="3 7" id="KW-0489">Methyltransferase</keyword>
<dbReference type="EC" id="2.1.1.33" evidence="7"/>